<dbReference type="SUPFAM" id="SSF54913">
    <property type="entry name" value="GlnB-like"/>
    <property type="match status" value="1"/>
</dbReference>
<feature type="transmembrane region" description="Helical" evidence="1">
    <location>
        <begin position="93"/>
        <end position="112"/>
    </location>
</feature>
<reference evidence="3 4" key="1">
    <citation type="submission" date="2019-03" db="EMBL/GenBank/DDBJ databases">
        <title>Seongchinamella monodicae gen. nov., sp. nov., a novel member of the Gammaproteobacteria isolated from a tidal mudflat of beach.</title>
        <authorList>
            <person name="Yang H.G."/>
            <person name="Kang J.W."/>
            <person name="Lee S.D."/>
        </authorList>
    </citation>
    <scope>NUCLEOTIDE SEQUENCE [LARGE SCALE GENOMIC DNA]</scope>
    <source>
        <strain evidence="3 4">GH4-78</strain>
    </source>
</reference>
<name>A0A4R5LQ11_9GAMM</name>
<gene>
    <name evidence="3" type="ORF">E2F43_13395</name>
</gene>
<keyword evidence="4" id="KW-1185">Reference proteome</keyword>
<proteinExistence type="predicted"/>
<protein>
    <recommendedName>
        <fullName evidence="2">DUF2007 domain-containing protein</fullName>
    </recommendedName>
</protein>
<accession>A0A4R5LQ11</accession>
<keyword evidence="1" id="KW-0812">Transmembrane</keyword>
<dbReference type="EMBL" id="SMSE01000003">
    <property type="protein sequence ID" value="TDG12581.1"/>
    <property type="molecule type" value="Genomic_DNA"/>
</dbReference>
<organism evidence="3 4">
    <name type="scientific">Seongchinamella unica</name>
    <dbReference type="NCBI Taxonomy" id="2547392"/>
    <lineage>
        <taxon>Bacteria</taxon>
        <taxon>Pseudomonadati</taxon>
        <taxon>Pseudomonadota</taxon>
        <taxon>Gammaproteobacteria</taxon>
        <taxon>Cellvibrionales</taxon>
        <taxon>Halieaceae</taxon>
        <taxon>Seongchinamella</taxon>
    </lineage>
</organism>
<dbReference type="InterPro" id="IPR011322">
    <property type="entry name" value="N-reg_PII-like_a/b"/>
</dbReference>
<feature type="domain" description="DUF2007" evidence="2">
    <location>
        <begin position="1"/>
        <end position="65"/>
    </location>
</feature>
<keyword evidence="1" id="KW-0472">Membrane</keyword>
<sequence length="114" mass="12852">MKLLGTYASIIEANRVAGYLREQGILCKVSDVNTYNYWAITGVTDVRVWVVLDHQWEDAQALMADEDHVPRNPLPSEDIAFLESSQPQHYQQIMYACIGLLALVVLVLIALFNS</sequence>
<keyword evidence="1" id="KW-1133">Transmembrane helix</keyword>
<comment type="caution">
    <text evidence="3">The sequence shown here is derived from an EMBL/GenBank/DDBJ whole genome shotgun (WGS) entry which is preliminary data.</text>
</comment>
<evidence type="ECO:0000313" key="3">
    <source>
        <dbReference type="EMBL" id="TDG12581.1"/>
    </source>
</evidence>
<evidence type="ECO:0000259" key="2">
    <source>
        <dbReference type="Pfam" id="PF09413"/>
    </source>
</evidence>
<dbReference type="RefSeq" id="WP_133213501.1">
    <property type="nucleotide sequence ID" value="NZ_SMSE01000003.1"/>
</dbReference>
<evidence type="ECO:0000256" key="1">
    <source>
        <dbReference type="SAM" id="Phobius"/>
    </source>
</evidence>
<dbReference type="OrthoDB" id="5801823at2"/>
<dbReference type="InterPro" id="IPR018551">
    <property type="entry name" value="DUF2007"/>
</dbReference>
<dbReference type="AlphaFoldDB" id="A0A4R5LQ11"/>
<evidence type="ECO:0000313" key="4">
    <source>
        <dbReference type="Proteomes" id="UP000295554"/>
    </source>
</evidence>
<dbReference type="Proteomes" id="UP000295554">
    <property type="component" value="Unassembled WGS sequence"/>
</dbReference>
<dbReference type="Pfam" id="PF09413">
    <property type="entry name" value="DUF2007"/>
    <property type="match status" value="1"/>
</dbReference>